<protein>
    <recommendedName>
        <fullName evidence="17">Branched-chain-amino-acid aminotransferase</fullName>
        <ecNumber evidence="17">2.6.1.42</ecNumber>
    </recommendedName>
</protein>
<comment type="cofactor">
    <cofactor evidence="1 16">
        <name>pyridoxal 5'-phosphate</name>
        <dbReference type="ChEBI" id="CHEBI:597326"/>
    </cofactor>
</comment>
<keyword evidence="7 17" id="KW-0032">Aminotransferase</keyword>
<dbReference type="PROSITE" id="PS00770">
    <property type="entry name" value="AA_TRANSFER_CLASS_4"/>
    <property type="match status" value="1"/>
</dbReference>
<evidence type="ECO:0000256" key="4">
    <source>
        <dbReference type="ARBA" id="ARBA00004931"/>
    </source>
</evidence>
<evidence type="ECO:0000256" key="5">
    <source>
        <dbReference type="ARBA" id="ARBA00005072"/>
    </source>
</evidence>
<dbReference type="CDD" id="cd01557">
    <property type="entry name" value="BCAT_beta_family"/>
    <property type="match status" value="1"/>
</dbReference>
<accession>A0ABP7H9T0</accession>
<evidence type="ECO:0000256" key="2">
    <source>
        <dbReference type="ARBA" id="ARBA00003109"/>
    </source>
</evidence>
<dbReference type="Gene3D" id="3.30.470.10">
    <property type="match status" value="1"/>
</dbReference>
<comment type="function">
    <text evidence="2">Acts on leucine, isoleucine and valine.</text>
</comment>
<dbReference type="SUPFAM" id="SSF56752">
    <property type="entry name" value="D-aminoacid aminotransferase-like PLP-dependent enzymes"/>
    <property type="match status" value="1"/>
</dbReference>
<gene>
    <name evidence="18" type="ORF">GCM10022271_13400</name>
</gene>
<dbReference type="NCBIfam" id="NF009897">
    <property type="entry name" value="PRK13357.1"/>
    <property type="match status" value="1"/>
</dbReference>
<evidence type="ECO:0000256" key="3">
    <source>
        <dbReference type="ARBA" id="ARBA00004824"/>
    </source>
</evidence>
<keyword evidence="8 17" id="KW-0028">Amino-acid biosynthesis</keyword>
<dbReference type="Gene3D" id="3.20.10.10">
    <property type="entry name" value="D-amino Acid Aminotransferase, subunit A, domain 2"/>
    <property type="match status" value="1"/>
</dbReference>
<evidence type="ECO:0000256" key="17">
    <source>
        <dbReference type="RuleBase" id="RU004517"/>
    </source>
</evidence>
<comment type="similarity">
    <text evidence="6 15">Belongs to the class-IV pyridoxal-phosphate-dependent aminotransferase family.</text>
</comment>
<dbReference type="PIRSF" id="PIRSF006468">
    <property type="entry name" value="BCAT1"/>
    <property type="match status" value="1"/>
</dbReference>
<reference evidence="19" key="1">
    <citation type="journal article" date="2019" name="Int. J. Syst. Evol. Microbiol.">
        <title>The Global Catalogue of Microorganisms (GCM) 10K type strain sequencing project: providing services to taxonomists for standard genome sequencing and annotation.</title>
        <authorList>
            <consortium name="The Broad Institute Genomics Platform"/>
            <consortium name="The Broad Institute Genome Sequencing Center for Infectious Disease"/>
            <person name="Wu L."/>
            <person name="Ma J."/>
        </authorList>
    </citation>
    <scope>NUCLEOTIDE SEQUENCE [LARGE SCALE GENOMIC DNA]</scope>
    <source>
        <strain evidence="19">JCM 17525</strain>
    </source>
</reference>
<evidence type="ECO:0000256" key="10">
    <source>
        <dbReference type="ARBA" id="ARBA00022898"/>
    </source>
</evidence>
<dbReference type="Pfam" id="PF01063">
    <property type="entry name" value="Aminotran_4"/>
    <property type="match status" value="1"/>
</dbReference>
<organism evidence="18 19">
    <name type="scientific">Corallibacter vietnamensis</name>
    <dbReference type="NCBI Taxonomy" id="904130"/>
    <lineage>
        <taxon>Bacteria</taxon>
        <taxon>Pseudomonadati</taxon>
        <taxon>Bacteroidota</taxon>
        <taxon>Flavobacteriia</taxon>
        <taxon>Flavobacteriales</taxon>
        <taxon>Flavobacteriaceae</taxon>
        <taxon>Corallibacter</taxon>
    </lineage>
</organism>
<evidence type="ECO:0000256" key="9">
    <source>
        <dbReference type="ARBA" id="ARBA00022679"/>
    </source>
</evidence>
<dbReference type="InterPro" id="IPR001544">
    <property type="entry name" value="Aminotrans_IV"/>
</dbReference>
<keyword evidence="10 16" id="KW-0663">Pyridoxal phosphate</keyword>
<evidence type="ECO:0000256" key="15">
    <source>
        <dbReference type="RuleBase" id="RU004106"/>
    </source>
</evidence>
<keyword evidence="19" id="KW-1185">Reference proteome</keyword>
<dbReference type="Proteomes" id="UP001501456">
    <property type="component" value="Unassembled WGS sequence"/>
</dbReference>
<comment type="pathway">
    <text evidence="3">Amino-acid biosynthesis; L-isoleucine biosynthesis; L-isoleucine from 2-oxobutanoate: step 4/4.</text>
</comment>
<dbReference type="GO" id="GO:0008483">
    <property type="term" value="F:transaminase activity"/>
    <property type="evidence" value="ECO:0007669"/>
    <property type="project" value="UniProtKB-KW"/>
</dbReference>
<dbReference type="RefSeq" id="WP_344728607.1">
    <property type="nucleotide sequence ID" value="NZ_BAABBI010000001.1"/>
</dbReference>
<keyword evidence="11 17" id="KW-0100">Branched-chain amino acid biosynthesis</keyword>
<dbReference type="InterPro" id="IPR033939">
    <property type="entry name" value="BCAT_family"/>
</dbReference>
<dbReference type="InterPro" id="IPR018300">
    <property type="entry name" value="Aminotrans_IV_CS"/>
</dbReference>
<name>A0ABP7H9T0_9FLAO</name>
<evidence type="ECO:0000256" key="14">
    <source>
        <dbReference type="ARBA" id="ARBA00049229"/>
    </source>
</evidence>
<dbReference type="PANTHER" id="PTHR11825:SF44">
    <property type="entry name" value="BRANCHED-CHAIN-AMINO-ACID AMINOTRANSFERASE"/>
    <property type="match status" value="1"/>
</dbReference>
<evidence type="ECO:0000256" key="13">
    <source>
        <dbReference type="ARBA" id="ARBA00048798"/>
    </source>
</evidence>
<comment type="catalytic activity">
    <reaction evidence="14 17">
        <text>L-leucine + 2-oxoglutarate = 4-methyl-2-oxopentanoate + L-glutamate</text>
        <dbReference type="Rhea" id="RHEA:18321"/>
        <dbReference type="ChEBI" id="CHEBI:16810"/>
        <dbReference type="ChEBI" id="CHEBI:17865"/>
        <dbReference type="ChEBI" id="CHEBI:29985"/>
        <dbReference type="ChEBI" id="CHEBI:57427"/>
        <dbReference type="EC" id="2.6.1.42"/>
    </reaction>
</comment>
<evidence type="ECO:0000256" key="12">
    <source>
        <dbReference type="ARBA" id="ARBA00048212"/>
    </source>
</evidence>
<dbReference type="PANTHER" id="PTHR11825">
    <property type="entry name" value="SUBGROUP IIII AMINOTRANSFERASE"/>
    <property type="match status" value="1"/>
</dbReference>
<keyword evidence="9 17" id="KW-0808">Transferase</keyword>
<evidence type="ECO:0000256" key="6">
    <source>
        <dbReference type="ARBA" id="ARBA00009320"/>
    </source>
</evidence>
<evidence type="ECO:0000313" key="18">
    <source>
        <dbReference type="EMBL" id="GAA3782414.1"/>
    </source>
</evidence>
<proteinExistence type="inferred from homology"/>
<comment type="caution">
    <text evidence="18">The sequence shown here is derived from an EMBL/GenBank/DDBJ whole genome shotgun (WGS) entry which is preliminary data.</text>
</comment>
<dbReference type="InterPro" id="IPR043132">
    <property type="entry name" value="BCAT-like_C"/>
</dbReference>
<dbReference type="InterPro" id="IPR005786">
    <property type="entry name" value="B_amino_transII"/>
</dbReference>
<evidence type="ECO:0000313" key="19">
    <source>
        <dbReference type="Proteomes" id="UP001501456"/>
    </source>
</evidence>
<evidence type="ECO:0000256" key="16">
    <source>
        <dbReference type="RuleBase" id="RU004516"/>
    </source>
</evidence>
<dbReference type="EC" id="2.6.1.42" evidence="17"/>
<evidence type="ECO:0000256" key="11">
    <source>
        <dbReference type="ARBA" id="ARBA00023304"/>
    </source>
</evidence>
<dbReference type="InterPro" id="IPR036038">
    <property type="entry name" value="Aminotransferase-like"/>
</dbReference>
<dbReference type="EMBL" id="BAABBI010000001">
    <property type="protein sequence ID" value="GAA3782414.1"/>
    <property type="molecule type" value="Genomic_DNA"/>
</dbReference>
<sequence>MSSISSKEIQIERAKTTKIDQVDFNNIDFGRIFTDHMFVCDFKDGKWQTPKIMPYQPMTIDPSARVFHYGQAVFEGMKAYKDEAGKVWLFRPEENHARINKSAARLAIPEFPKDYFFNGLHTLLNLDKDWVKPGMGNSLYIRPFVIATEPAISASPASEYRFMIICSPAKAYYSGKVRVLFAEKFSRSADGGVGFAKAAGNYAAQFHPTNLAKEQGYQQVVWTDANTHEYLEEAGTMNVFFRVNDTLITAPTNDRILDGITRKSIIQLAKDNHIDVEVRRVSVKEIKDAARNGSLKEIFGAGTAAVISPISAFEHAEEVFELPNIEDSFASIFKEKLLNIQHNLSEDLHNWRQEVK</sequence>
<dbReference type="NCBIfam" id="TIGR01123">
    <property type="entry name" value="ilvE_II"/>
    <property type="match status" value="1"/>
</dbReference>
<comment type="catalytic activity">
    <reaction evidence="12 17">
        <text>L-valine + 2-oxoglutarate = 3-methyl-2-oxobutanoate + L-glutamate</text>
        <dbReference type="Rhea" id="RHEA:24813"/>
        <dbReference type="ChEBI" id="CHEBI:11851"/>
        <dbReference type="ChEBI" id="CHEBI:16810"/>
        <dbReference type="ChEBI" id="CHEBI:29985"/>
        <dbReference type="ChEBI" id="CHEBI:57762"/>
        <dbReference type="EC" id="2.6.1.42"/>
    </reaction>
</comment>
<comment type="catalytic activity">
    <reaction evidence="13 17">
        <text>L-isoleucine + 2-oxoglutarate = (S)-3-methyl-2-oxopentanoate + L-glutamate</text>
        <dbReference type="Rhea" id="RHEA:24801"/>
        <dbReference type="ChEBI" id="CHEBI:16810"/>
        <dbReference type="ChEBI" id="CHEBI:29985"/>
        <dbReference type="ChEBI" id="CHEBI:35146"/>
        <dbReference type="ChEBI" id="CHEBI:58045"/>
        <dbReference type="EC" id="2.6.1.42"/>
    </reaction>
</comment>
<dbReference type="InterPro" id="IPR043131">
    <property type="entry name" value="BCAT-like_N"/>
</dbReference>
<evidence type="ECO:0000256" key="8">
    <source>
        <dbReference type="ARBA" id="ARBA00022605"/>
    </source>
</evidence>
<evidence type="ECO:0000256" key="1">
    <source>
        <dbReference type="ARBA" id="ARBA00001933"/>
    </source>
</evidence>
<comment type="pathway">
    <text evidence="4">Amino-acid biosynthesis; L-valine biosynthesis; L-valine from pyruvate: step 4/4.</text>
</comment>
<comment type="pathway">
    <text evidence="5">Amino-acid biosynthesis; L-leucine biosynthesis; L-leucine from 3-methyl-2-oxobutanoate: step 4/4.</text>
</comment>
<evidence type="ECO:0000256" key="7">
    <source>
        <dbReference type="ARBA" id="ARBA00022576"/>
    </source>
</evidence>